<name>F0QXF7_VULM7</name>
<keyword evidence="1" id="KW-0472">Membrane</keyword>
<gene>
    <name evidence="2" type="ordered locus">VMUT_0988</name>
</gene>
<evidence type="ECO:0000313" key="3">
    <source>
        <dbReference type="Proteomes" id="UP000007485"/>
    </source>
</evidence>
<dbReference type="eggNOG" id="arCOG13759">
    <property type="taxonomic scope" value="Archaea"/>
</dbReference>
<feature type="transmembrane region" description="Helical" evidence="1">
    <location>
        <begin position="39"/>
        <end position="56"/>
    </location>
</feature>
<dbReference type="KEGG" id="vmo:VMUT_0988"/>
<protein>
    <submittedName>
        <fullName evidence="2">Uncharacterized protein</fullName>
    </submittedName>
</protein>
<dbReference type="STRING" id="985053.VMUT_0988"/>
<accession>F0QXF7</accession>
<dbReference type="EMBL" id="CP002529">
    <property type="protein sequence ID" value="ADY01196.1"/>
    <property type="molecule type" value="Genomic_DNA"/>
</dbReference>
<feature type="transmembrane region" description="Helical" evidence="1">
    <location>
        <begin position="104"/>
        <end position="124"/>
    </location>
</feature>
<feature type="transmembrane region" description="Helical" evidence="1">
    <location>
        <begin position="131"/>
        <end position="148"/>
    </location>
</feature>
<evidence type="ECO:0000256" key="1">
    <source>
        <dbReference type="SAM" id="Phobius"/>
    </source>
</evidence>
<organism evidence="2 3">
    <name type="scientific">Vulcanisaeta moutnovskia (strain 768-28)</name>
    <dbReference type="NCBI Taxonomy" id="985053"/>
    <lineage>
        <taxon>Archaea</taxon>
        <taxon>Thermoproteota</taxon>
        <taxon>Thermoprotei</taxon>
        <taxon>Thermoproteales</taxon>
        <taxon>Thermoproteaceae</taxon>
        <taxon>Vulcanisaeta</taxon>
    </lineage>
</organism>
<keyword evidence="3" id="KW-1185">Reference proteome</keyword>
<dbReference type="AlphaFoldDB" id="F0QXF7"/>
<evidence type="ECO:0000313" key="2">
    <source>
        <dbReference type="EMBL" id="ADY01196.1"/>
    </source>
</evidence>
<sequence length="846" mass="93388">MMPMLGLALVVMAIAGSIMIRAINSIARGREFKIDAEDLAWYLIALALVTNLFNLIPSNLYSIGTALITVDKLLNAYNNLVNSLGIADAVLSLSINIGLPIAEAAIYVATGSGLGSIMLVIEVIEHLTNLVINYVVHVISILVVVLWFMKYAVIIGEVLGRFIPYMAFFLVIPRVRNAVIIPTVLYLVLGIALPLGINTMHSLPIISTISETQIAPSELGFINIEVLDELGRSVPTALCINGYGFPYSEVVGLPNGAGVVALPMYIMRNQPIPYRINCLIALFMKFSTNYFVVPGLGLNNDTVVIRLPMIAVLNDDSLVALFNYTWSGVGNTIIGVNSGYAVINVTTPCNGNLTVMAYASGVALRLINSTESNCSITYSIIQGVPINMVSQFWINNVITNHELFCQDLEQVLNPSIVHQGITAPPQVINAILGMVNESCNGPGNYTVVINELRSDRLTASLKCHGTCGNVSISALVIGVKPYEFNYYALWSGSYITWFNDSLMIIRNAYLNPLNLGILINLFIGITYYSALLLGIIGLVAIIPRIRYWSRIMSVVRIKLGIKYEDIIAVTSPLISMVVKSRRVNNEGITRRYAHLRWVYEIARHSHTSHLLRVGYWVVRDLPKVSAAPHVLLPTLYGVSLARDYLVRRALLIERETLRNALRAVVSVALSPNLVLRPYSLLNPMLRYGINELTRYMIIKTSTASRVYGALKSYLRPSIALYIALRSVTKGIDESVINAVSEVWQSMDKPLDTLRTISTRLGILRVIDRDLTTLIVSEALRELLVRHGSLVDARVLINNAVVKLEDVAKVDDYANVVIRVNNGDVTVKAWIVKEFLRIINSIRDLGH</sequence>
<feature type="transmembrane region" description="Helical" evidence="1">
    <location>
        <begin position="179"/>
        <end position="197"/>
    </location>
</feature>
<feature type="transmembrane region" description="Helical" evidence="1">
    <location>
        <begin position="517"/>
        <end position="542"/>
    </location>
</feature>
<keyword evidence="1" id="KW-1133">Transmembrane helix</keyword>
<proteinExistence type="predicted"/>
<reference evidence="2 3" key="1">
    <citation type="journal article" date="2011" name="J. Bacteriol.">
        <title>Complete genome sequence of 'Vulcanisaeta moutnovskia' strain 768-28, a novel member of the hyperthermophilic crenarchaeal genus vulcanisaeta.</title>
        <authorList>
            <person name="Gumerov V.M."/>
            <person name="Mardanov A.V."/>
            <person name="Beletsky A.V."/>
            <person name="Prokofeva M.I."/>
            <person name="Bonch-Osmolovskaya E.A."/>
            <person name="Ravin N.V."/>
            <person name="Skryabin K.G."/>
        </authorList>
    </citation>
    <scope>NUCLEOTIDE SEQUENCE [LARGE SCALE GENOMIC DNA]</scope>
    <source>
        <strain evidence="2 3">768-28</strain>
    </source>
</reference>
<keyword evidence="1" id="KW-0812">Transmembrane</keyword>
<dbReference type="HOGENOM" id="CLU_338794_0_0_2"/>
<dbReference type="Proteomes" id="UP000007485">
    <property type="component" value="Chromosome"/>
</dbReference>